<dbReference type="Gene3D" id="3.20.20.80">
    <property type="entry name" value="Glycosidases"/>
    <property type="match status" value="1"/>
</dbReference>
<dbReference type="SUPFAM" id="SSF51445">
    <property type="entry name" value="(Trans)glycosidases"/>
    <property type="match status" value="1"/>
</dbReference>
<evidence type="ECO:0008006" key="3">
    <source>
        <dbReference type="Google" id="ProtNLM"/>
    </source>
</evidence>
<proteinExistence type="predicted"/>
<protein>
    <recommendedName>
        <fullName evidence="3">Abortive infection protein</fullName>
    </recommendedName>
</protein>
<organism evidence="1 2">
    <name type="scientific">Kribbella soli</name>
    <dbReference type="NCBI Taxonomy" id="1124743"/>
    <lineage>
        <taxon>Bacteria</taxon>
        <taxon>Bacillati</taxon>
        <taxon>Actinomycetota</taxon>
        <taxon>Actinomycetes</taxon>
        <taxon>Propionibacteriales</taxon>
        <taxon>Kribbellaceae</taxon>
        <taxon>Kribbella</taxon>
    </lineage>
</organism>
<dbReference type="OrthoDB" id="151193at2"/>
<sequence>MLSIGVNYDTGLRYDGRSTRERFEPAAVRHDLTVIADELHAPAVRVSGNDPDRLVLAGDAALAAGLDLWFSPVPMDLDPDEFVAFLTDCARRAETLRQSGRGEVVLVLGCELSVFCKGFIPGETSGERLALMADPATWTDPAKLTQLQAGLARWGDVQEQLSAAARSVFGGRITYAAGMWEDVNWDLFDIVSVDAYRDAANAATFADELAGRKKWGKPVVATEFGCCAYRGAADRGGTGWMIVNRSVDPPAINGAFERNEEEQVEYLFELVEEFDRIELAAAFWFSFAGFALPHRPDDPEHDLDLSSYGLVAVDDDGHWEPKPVFAALGSLNESRS</sequence>
<dbReference type="EMBL" id="SJJZ01000002">
    <property type="protein sequence ID" value="TCC08059.1"/>
    <property type="molecule type" value="Genomic_DNA"/>
</dbReference>
<name>A0A4R0HJX2_9ACTN</name>
<dbReference type="AlphaFoldDB" id="A0A4R0HJX2"/>
<comment type="caution">
    <text evidence="1">The sequence shown here is derived from an EMBL/GenBank/DDBJ whole genome shotgun (WGS) entry which is preliminary data.</text>
</comment>
<evidence type="ECO:0000313" key="2">
    <source>
        <dbReference type="Proteomes" id="UP000292346"/>
    </source>
</evidence>
<accession>A0A4R0HJX2</accession>
<gene>
    <name evidence="1" type="ORF">E0H45_19245</name>
</gene>
<dbReference type="InterPro" id="IPR017853">
    <property type="entry name" value="GH"/>
</dbReference>
<dbReference type="RefSeq" id="WP_131339120.1">
    <property type="nucleotide sequence ID" value="NZ_SJJZ01000002.1"/>
</dbReference>
<dbReference type="Proteomes" id="UP000292346">
    <property type="component" value="Unassembled WGS sequence"/>
</dbReference>
<reference evidence="1 2" key="1">
    <citation type="submission" date="2019-02" db="EMBL/GenBank/DDBJ databases">
        <title>Kribbella capetownensis sp. nov. and Kribbella speibonae sp. nov., isolated from soil.</title>
        <authorList>
            <person name="Curtis S.M."/>
            <person name="Norton I."/>
            <person name="Everest G.J."/>
            <person name="Meyers P.R."/>
        </authorList>
    </citation>
    <scope>NUCLEOTIDE SEQUENCE [LARGE SCALE GENOMIC DNA]</scope>
    <source>
        <strain evidence="1 2">KCTC 29219</strain>
    </source>
</reference>
<keyword evidence="2" id="KW-1185">Reference proteome</keyword>
<evidence type="ECO:0000313" key="1">
    <source>
        <dbReference type="EMBL" id="TCC08059.1"/>
    </source>
</evidence>